<feature type="transmembrane region" description="Helical" evidence="1">
    <location>
        <begin position="177"/>
        <end position="196"/>
    </location>
</feature>
<dbReference type="AlphaFoldDB" id="A0A222P3Q6"/>
<dbReference type="SUPFAM" id="SSF52833">
    <property type="entry name" value="Thioredoxin-like"/>
    <property type="match status" value="1"/>
</dbReference>
<organism evidence="3 4">
    <name type="scientific">Legionella clemsonensis</name>
    <dbReference type="NCBI Taxonomy" id="1867846"/>
    <lineage>
        <taxon>Bacteria</taxon>
        <taxon>Pseudomonadati</taxon>
        <taxon>Pseudomonadota</taxon>
        <taxon>Gammaproteobacteria</taxon>
        <taxon>Legionellales</taxon>
        <taxon>Legionellaceae</taxon>
        <taxon>Legionella</taxon>
    </lineage>
</organism>
<dbReference type="Proteomes" id="UP000201728">
    <property type="component" value="Chromosome"/>
</dbReference>
<feature type="transmembrane region" description="Helical" evidence="1">
    <location>
        <begin position="341"/>
        <end position="360"/>
    </location>
</feature>
<proteinExistence type="predicted"/>
<dbReference type="RefSeq" id="WP_094091318.1">
    <property type="nucleotide sequence ID" value="NZ_CP016397.1"/>
</dbReference>
<feature type="transmembrane region" description="Helical" evidence="1">
    <location>
        <begin position="232"/>
        <end position="250"/>
    </location>
</feature>
<gene>
    <name evidence="3" type="ORF">clem_09560</name>
</gene>
<accession>A0A222P3Q6</accession>
<protein>
    <recommendedName>
        <fullName evidence="5">Thioredoxin domain-containing protein</fullName>
    </recommendedName>
</protein>
<keyword evidence="2" id="KW-0732">Signal</keyword>
<name>A0A222P3Q6_9GAMM</name>
<keyword evidence="4" id="KW-1185">Reference proteome</keyword>
<evidence type="ECO:0008006" key="5">
    <source>
        <dbReference type="Google" id="ProtNLM"/>
    </source>
</evidence>
<keyword evidence="1" id="KW-1133">Transmembrane helix</keyword>
<dbReference type="Gene3D" id="3.40.30.10">
    <property type="entry name" value="Glutaredoxin"/>
    <property type="match status" value="1"/>
</dbReference>
<feature type="signal peptide" evidence="2">
    <location>
        <begin position="1"/>
        <end position="20"/>
    </location>
</feature>
<keyword evidence="1" id="KW-0812">Transmembrane</keyword>
<dbReference type="EMBL" id="CP016397">
    <property type="protein sequence ID" value="ASQ46462.1"/>
    <property type="molecule type" value="Genomic_DNA"/>
</dbReference>
<evidence type="ECO:0000313" key="3">
    <source>
        <dbReference type="EMBL" id="ASQ46462.1"/>
    </source>
</evidence>
<keyword evidence="1" id="KW-0472">Membrane</keyword>
<dbReference type="KEGG" id="lcd:clem_09560"/>
<evidence type="ECO:0000256" key="1">
    <source>
        <dbReference type="SAM" id="Phobius"/>
    </source>
</evidence>
<feature type="transmembrane region" description="Helical" evidence="1">
    <location>
        <begin position="203"/>
        <end position="220"/>
    </location>
</feature>
<feature type="chain" id="PRO_5012171762" description="Thioredoxin domain-containing protein" evidence="2">
    <location>
        <begin position="21"/>
        <end position="392"/>
    </location>
</feature>
<dbReference type="InterPro" id="IPR036249">
    <property type="entry name" value="Thioredoxin-like_sf"/>
</dbReference>
<sequence>MKLLFKWFVVSCLCISLLWASSKPSEWFIQENQTVKLQVSLFLSSTCPHCHKADKFFQRLEATIPWLKVKRYTINKDKQALETFNQFLQQQKSTDFSVPAIFFCNSHWIGFADAETSGRELLRGLAYCHDQVIKTGQLNSKTTTVLQQWANANWYGNVLISKPSVASLIPMMAISDALNPCSLFVMFTLVAFLWLAKTRQLRLAVGFLFIITVGIVHYLQQVFSALFFQWSPAFRIPVLLIGLALLAYTLGYFKRLDEKKSSLFLALGILSALGAQIYMQTCTPNFALVFEQWLLTQQYSTFTTIVFLIVYQFIYIIPLLLLMLIAIWLSKAARFTQYQSIFKKIAHLFLIIIAILFIIYPSAFAQLALSLLIVAVVVIMAILLRKKTLPLL</sequence>
<evidence type="ECO:0000313" key="4">
    <source>
        <dbReference type="Proteomes" id="UP000201728"/>
    </source>
</evidence>
<feature type="transmembrane region" description="Helical" evidence="1">
    <location>
        <begin position="366"/>
        <end position="384"/>
    </location>
</feature>
<feature type="transmembrane region" description="Helical" evidence="1">
    <location>
        <begin position="299"/>
        <end position="329"/>
    </location>
</feature>
<evidence type="ECO:0000256" key="2">
    <source>
        <dbReference type="SAM" id="SignalP"/>
    </source>
</evidence>
<feature type="transmembrane region" description="Helical" evidence="1">
    <location>
        <begin position="262"/>
        <end position="279"/>
    </location>
</feature>
<reference evidence="4" key="1">
    <citation type="submission" date="2016-07" db="EMBL/GenBank/DDBJ databases">
        <authorList>
            <person name="Florea S."/>
            <person name="Webb J.S."/>
            <person name="Jaromczyk J."/>
            <person name="Schardl C.L."/>
        </authorList>
    </citation>
    <scope>NUCLEOTIDE SEQUENCE [LARGE SCALE GENOMIC DNA]</scope>
    <source>
        <strain evidence="4">CDC-D5610</strain>
    </source>
</reference>
<dbReference type="OrthoDB" id="9798180at2"/>